<evidence type="ECO:0000313" key="1">
    <source>
        <dbReference type="EMBL" id="MCX3266758.1"/>
    </source>
</evidence>
<dbReference type="InterPro" id="IPR008969">
    <property type="entry name" value="CarboxyPept-like_regulatory"/>
</dbReference>
<evidence type="ECO:0000313" key="2">
    <source>
        <dbReference type="Proteomes" id="UP001142592"/>
    </source>
</evidence>
<dbReference type="Proteomes" id="UP001142592">
    <property type="component" value="Unassembled WGS sequence"/>
</dbReference>
<keyword evidence="2" id="KW-1185">Reference proteome</keyword>
<dbReference type="EMBL" id="JAPJUH010000005">
    <property type="protein sequence ID" value="MCX3266758.1"/>
    <property type="molecule type" value="Genomic_DNA"/>
</dbReference>
<reference evidence="1" key="1">
    <citation type="submission" date="2022-11" db="EMBL/GenBank/DDBJ databases">
        <authorList>
            <person name="Graham C."/>
            <person name="Newman J.D."/>
        </authorList>
    </citation>
    <scope>NUCLEOTIDE SEQUENCE</scope>
    <source>
        <strain evidence="1">DSM 19486</strain>
    </source>
</reference>
<organism evidence="1 2">
    <name type="scientific">Pedobacter agri</name>
    <dbReference type="NCBI Taxonomy" id="454586"/>
    <lineage>
        <taxon>Bacteria</taxon>
        <taxon>Pseudomonadati</taxon>
        <taxon>Bacteroidota</taxon>
        <taxon>Sphingobacteriia</taxon>
        <taxon>Sphingobacteriales</taxon>
        <taxon>Sphingobacteriaceae</taxon>
        <taxon>Pedobacter</taxon>
    </lineage>
</organism>
<gene>
    <name evidence="1" type="ORF">OQZ29_18515</name>
</gene>
<dbReference type="SUPFAM" id="SSF49464">
    <property type="entry name" value="Carboxypeptidase regulatory domain-like"/>
    <property type="match status" value="1"/>
</dbReference>
<sequence length="233" mass="25841">MKKTQAIVTIDKPCAQNWDEMEKKDGFNFCEACNKCVIDFTGYSNAEIIKTLANASSEVCGRLSKNQLAQLNYHLAVVPPNRNWMKYLGVLAIGVSIFGQTLSASAANFPVNTEISTELKGNADELKPITIKKVSGRIVGADKKPLQGIKLIIPNTKYYALTDKDGRYEIKFAQGIHPKNNIIIVQSLRFTGEIPINFSMEKQRDLLAQDRDTIILGGIGYRPLKTSDKVTKS</sequence>
<dbReference type="AlphaFoldDB" id="A0A9X3IBN7"/>
<comment type="caution">
    <text evidence="1">The sequence shown here is derived from an EMBL/GenBank/DDBJ whole genome shotgun (WGS) entry which is preliminary data.</text>
</comment>
<proteinExistence type="predicted"/>
<name>A0A9X3IBN7_9SPHI</name>
<accession>A0A9X3IBN7</accession>
<dbReference type="RefSeq" id="WP_010600448.1">
    <property type="nucleotide sequence ID" value="NZ_JAPJUH010000005.1"/>
</dbReference>
<protein>
    <submittedName>
        <fullName evidence="1">Uncharacterized protein</fullName>
    </submittedName>
</protein>